<evidence type="ECO:0000313" key="3">
    <source>
        <dbReference type="Proteomes" id="UP000053593"/>
    </source>
</evidence>
<keyword evidence="1" id="KW-0732">Signal</keyword>
<feature type="signal peptide" evidence="1">
    <location>
        <begin position="1"/>
        <end position="18"/>
    </location>
</feature>
<dbReference type="InterPro" id="IPR052953">
    <property type="entry name" value="Ser-rich/MCO-related"/>
</dbReference>
<organism evidence="2 3">
    <name type="scientific">Collybiopsis luxurians FD-317 M1</name>
    <dbReference type="NCBI Taxonomy" id="944289"/>
    <lineage>
        <taxon>Eukaryota</taxon>
        <taxon>Fungi</taxon>
        <taxon>Dikarya</taxon>
        <taxon>Basidiomycota</taxon>
        <taxon>Agaricomycotina</taxon>
        <taxon>Agaricomycetes</taxon>
        <taxon>Agaricomycetidae</taxon>
        <taxon>Agaricales</taxon>
        <taxon>Marasmiineae</taxon>
        <taxon>Omphalotaceae</taxon>
        <taxon>Collybiopsis</taxon>
        <taxon>Collybiopsis luxurians</taxon>
    </lineage>
</organism>
<dbReference type="InterPro" id="IPR008972">
    <property type="entry name" value="Cupredoxin"/>
</dbReference>
<protein>
    <recommendedName>
        <fullName evidence="4">Extracellular serine-rich protein</fullName>
    </recommendedName>
</protein>
<name>A0A0D0C9U3_9AGAR</name>
<dbReference type="EMBL" id="KN834813">
    <property type="protein sequence ID" value="KIK54772.1"/>
    <property type="molecule type" value="Genomic_DNA"/>
</dbReference>
<proteinExistence type="predicted"/>
<dbReference type="PANTHER" id="PTHR34883">
    <property type="entry name" value="SERINE-RICH PROTEIN, PUTATIVE-RELATED-RELATED"/>
    <property type="match status" value="1"/>
</dbReference>
<dbReference type="SUPFAM" id="SSF49503">
    <property type="entry name" value="Cupredoxins"/>
    <property type="match status" value="1"/>
</dbReference>
<dbReference type="Proteomes" id="UP000053593">
    <property type="component" value="Unassembled WGS sequence"/>
</dbReference>
<evidence type="ECO:0008006" key="4">
    <source>
        <dbReference type="Google" id="ProtNLM"/>
    </source>
</evidence>
<keyword evidence="3" id="KW-1185">Reference proteome</keyword>
<evidence type="ECO:0000313" key="2">
    <source>
        <dbReference type="EMBL" id="KIK54772.1"/>
    </source>
</evidence>
<dbReference type="HOGENOM" id="CLU_053381_1_2_1"/>
<dbReference type="AlphaFoldDB" id="A0A0D0C9U3"/>
<reference evidence="2 3" key="1">
    <citation type="submission" date="2014-04" db="EMBL/GenBank/DDBJ databases">
        <title>Evolutionary Origins and Diversification of the Mycorrhizal Mutualists.</title>
        <authorList>
            <consortium name="DOE Joint Genome Institute"/>
            <consortium name="Mycorrhizal Genomics Consortium"/>
            <person name="Kohler A."/>
            <person name="Kuo A."/>
            <person name="Nagy L.G."/>
            <person name="Floudas D."/>
            <person name="Copeland A."/>
            <person name="Barry K.W."/>
            <person name="Cichocki N."/>
            <person name="Veneault-Fourrey C."/>
            <person name="LaButti K."/>
            <person name="Lindquist E.A."/>
            <person name="Lipzen A."/>
            <person name="Lundell T."/>
            <person name="Morin E."/>
            <person name="Murat C."/>
            <person name="Riley R."/>
            <person name="Ohm R."/>
            <person name="Sun H."/>
            <person name="Tunlid A."/>
            <person name="Henrissat B."/>
            <person name="Grigoriev I.V."/>
            <person name="Hibbett D.S."/>
            <person name="Martin F."/>
        </authorList>
    </citation>
    <scope>NUCLEOTIDE SEQUENCE [LARGE SCALE GENOMIC DNA]</scope>
    <source>
        <strain evidence="2 3">FD-317 M1</strain>
    </source>
</reference>
<dbReference type="OrthoDB" id="2331100at2759"/>
<dbReference type="PANTHER" id="PTHR34883:SF15">
    <property type="entry name" value="EXTRACELLULAR SERINE-RICH PROTEIN"/>
    <property type="match status" value="1"/>
</dbReference>
<dbReference type="CDD" id="cd00920">
    <property type="entry name" value="Cupredoxin"/>
    <property type="match status" value="1"/>
</dbReference>
<evidence type="ECO:0000256" key="1">
    <source>
        <dbReference type="SAM" id="SignalP"/>
    </source>
</evidence>
<dbReference type="Gene3D" id="2.60.40.420">
    <property type="entry name" value="Cupredoxins - blue copper proteins"/>
    <property type="match status" value="1"/>
</dbReference>
<accession>A0A0D0C9U3</accession>
<feature type="chain" id="PRO_5002208240" description="Extracellular serine-rich protein" evidence="1">
    <location>
        <begin position="19"/>
        <end position="228"/>
    </location>
</feature>
<sequence>MMHFLTLACLGLATLVQAQNQVQVGGTENEANGGLYQFNPNTFNATNGSVITFEFTGNPGNHSITQSSFSSPCQPLDGGFDSGWVLIPNNGVSPVPQWNLTITDDSKPIWFFCKQSLPIFHCPAGMVGAINAPTSGSNTFQNYVTNARQQQSSGQGIGFLVGQGASASAVPSPLPNGVTLFGTPSSGSATSASTSSSSSSSSSSSAGHMVQSNSLVALLAALMGIALA</sequence>
<gene>
    <name evidence="2" type="ORF">GYMLUDRAFT_62973</name>
</gene>